<accession>A0A066XLL2</accession>
<dbReference type="Proteomes" id="UP000027238">
    <property type="component" value="Unassembled WGS sequence"/>
</dbReference>
<gene>
    <name evidence="2" type="ORF">CSUB01_07876</name>
</gene>
<feature type="compositionally biased region" description="Acidic residues" evidence="1">
    <location>
        <begin position="204"/>
        <end position="221"/>
    </location>
</feature>
<dbReference type="OMA" id="CQTELYR"/>
<dbReference type="AlphaFoldDB" id="A0A066XLL2"/>
<name>A0A066XLL2_COLSU</name>
<proteinExistence type="predicted"/>
<dbReference type="OrthoDB" id="4845434at2759"/>
<feature type="compositionally biased region" description="Basic and acidic residues" evidence="1">
    <location>
        <begin position="176"/>
        <end position="185"/>
    </location>
</feature>
<dbReference type="HOGENOM" id="CLU_083930_0_0_1"/>
<dbReference type="EMBL" id="JMSE01000919">
    <property type="protein sequence ID" value="KDN66621.1"/>
    <property type="molecule type" value="Genomic_DNA"/>
</dbReference>
<protein>
    <submittedName>
        <fullName evidence="2">Uncharacterized protein</fullName>
    </submittedName>
</protein>
<evidence type="ECO:0000313" key="3">
    <source>
        <dbReference type="Proteomes" id="UP000027238"/>
    </source>
</evidence>
<comment type="caution">
    <text evidence="2">The sequence shown here is derived from an EMBL/GenBank/DDBJ whole genome shotgun (WGS) entry which is preliminary data.</text>
</comment>
<evidence type="ECO:0000313" key="2">
    <source>
        <dbReference type="EMBL" id="KDN66621.1"/>
    </source>
</evidence>
<organism evidence="2 3">
    <name type="scientific">Colletotrichum sublineola</name>
    <name type="common">Sorghum anthracnose fungus</name>
    <dbReference type="NCBI Taxonomy" id="1173701"/>
    <lineage>
        <taxon>Eukaryota</taxon>
        <taxon>Fungi</taxon>
        <taxon>Dikarya</taxon>
        <taxon>Ascomycota</taxon>
        <taxon>Pezizomycotina</taxon>
        <taxon>Sordariomycetes</taxon>
        <taxon>Hypocreomycetidae</taxon>
        <taxon>Glomerellales</taxon>
        <taxon>Glomerellaceae</taxon>
        <taxon>Colletotrichum</taxon>
        <taxon>Colletotrichum graminicola species complex</taxon>
    </lineage>
</organism>
<feature type="region of interest" description="Disordered" evidence="1">
    <location>
        <begin position="203"/>
        <end position="243"/>
    </location>
</feature>
<feature type="compositionally biased region" description="Basic and acidic residues" evidence="1">
    <location>
        <begin position="233"/>
        <end position="243"/>
    </location>
</feature>
<keyword evidence="3" id="KW-1185">Reference proteome</keyword>
<sequence>MATTTTIQPPARHDPAFQPGKAVNCQATGQASFLAVGRHDSMLRLDKKLRTLQNGFDDMDCRDVRSLVQERRLPLDAQNRVEEWLSECRAMEDGAKGCKASYTLYNGIVQDCQTELYRLENRLLIKTCRFELIPYRLAKLRRWTGQEDESLNVLDTSASPDSREAKSLCEVQPQKGDIHTERTSAPRRLSLELLKEAMGTLEEVNQEEEESEYDMLNDDQSEPPRRHTWSGETNRRRREEEQETHRLVLAMNYKWPVNMRRAKMQYKRAMERQDWELDEVALVRHSWTF</sequence>
<reference evidence="3" key="1">
    <citation type="journal article" date="2014" name="Genome Announc.">
        <title>Draft genome sequence of Colletotrichum sublineola, a destructive pathogen of cultivated sorghum.</title>
        <authorList>
            <person name="Baroncelli R."/>
            <person name="Sanz-Martin J.M."/>
            <person name="Rech G.E."/>
            <person name="Sukno S.A."/>
            <person name="Thon M.R."/>
        </authorList>
    </citation>
    <scope>NUCLEOTIDE SEQUENCE [LARGE SCALE GENOMIC DNA]</scope>
    <source>
        <strain evidence="3">TX430BB</strain>
    </source>
</reference>
<feature type="region of interest" description="Disordered" evidence="1">
    <location>
        <begin position="155"/>
        <end position="185"/>
    </location>
</feature>
<dbReference type="eggNOG" id="ENOG502T4M2">
    <property type="taxonomic scope" value="Eukaryota"/>
</dbReference>
<evidence type="ECO:0000256" key="1">
    <source>
        <dbReference type="SAM" id="MobiDB-lite"/>
    </source>
</evidence>